<dbReference type="InterPro" id="IPR009091">
    <property type="entry name" value="RCC1/BLIP-II"/>
</dbReference>
<evidence type="ECO:0000313" key="5">
    <source>
        <dbReference type="EMBL" id="KXN74994.1"/>
    </source>
</evidence>
<dbReference type="Proteomes" id="UP000070444">
    <property type="component" value="Unassembled WGS sequence"/>
</dbReference>
<dbReference type="Pfam" id="PF25390">
    <property type="entry name" value="WD40_RLD"/>
    <property type="match status" value="1"/>
</dbReference>
<dbReference type="GO" id="GO:1901673">
    <property type="term" value="P:regulation of mitotic spindle assembly"/>
    <property type="evidence" value="ECO:0007669"/>
    <property type="project" value="EnsemblFungi"/>
</dbReference>
<evidence type="ECO:0000256" key="2">
    <source>
        <dbReference type="ARBA" id="ARBA00022737"/>
    </source>
</evidence>
<name>A0A137PJ20_CONC2</name>
<feature type="repeat" description="RCC1" evidence="3">
    <location>
        <begin position="140"/>
        <end position="195"/>
    </location>
</feature>
<sequence>MPAVTKQITKRQKVSNETARKFVEGLNPLKLRNSKVGKLFICGNGDCGQLGLGDDVFERLRPAPIPKLEELEIVDVAAGGLHNIILTKDNKLFSWGCNDQGALGRTGEEFEPEQIPGLEGIEIVKLACGDSISAALTDKGQLYSWGTFRNAEGILGFSKTVTVQNTPVLVEDIPSKAWIVDVVAGVDHLLALTSDGRVYGWGNGQQSQIGRKVSPRRQKDGLKPERLGIKNIVSIAAGAYHSFAIDSKGAVYSWGLNNFSQCGFFTPDGMVSIPTKVQLPLEDAKVTRIVAGEHHSLFLDDKGRVYGCGRSDSYQLGLPDSANSSNDTTKRMVNHITHNEKLQNIRYIDTGSNHSVAINNENQAYSWGYGDNGALANIKNDDIQFPTLISSFKGYTPENPAKLIQANLGGQHSVFLLEKN</sequence>
<accession>A0A137PJ20</accession>
<dbReference type="GO" id="GO:0005085">
    <property type="term" value="F:guanyl-nucleotide exchange factor activity"/>
    <property type="evidence" value="ECO:0007669"/>
    <property type="project" value="EnsemblFungi"/>
</dbReference>
<evidence type="ECO:0000259" key="4">
    <source>
        <dbReference type="Pfam" id="PF25390"/>
    </source>
</evidence>
<feature type="repeat" description="RCC1" evidence="3">
    <location>
        <begin position="37"/>
        <end position="89"/>
    </location>
</feature>
<dbReference type="PANTHER" id="PTHR45982">
    <property type="entry name" value="REGULATOR OF CHROMOSOME CONDENSATION"/>
    <property type="match status" value="1"/>
</dbReference>
<dbReference type="GO" id="GO:0101024">
    <property type="term" value="P:mitotic nuclear membrane organization"/>
    <property type="evidence" value="ECO:0007669"/>
    <property type="project" value="EnsemblFungi"/>
</dbReference>
<feature type="repeat" description="RCC1" evidence="3">
    <location>
        <begin position="196"/>
        <end position="248"/>
    </location>
</feature>
<protein>
    <submittedName>
        <fullName evidence="5">RCC1/BLIP-II protein</fullName>
    </submittedName>
</protein>
<dbReference type="GO" id="GO:0031291">
    <property type="term" value="P:Ran protein signal transduction"/>
    <property type="evidence" value="ECO:0007669"/>
    <property type="project" value="EnsemblFungi"/>
</dbReference>
<keyword evidence="2" id="KW-0677">Repeat</keyword>
<keyword evidence="1" id="KW-0344">Guanine-nucleotide releasing factor</keyword>
<dbReference type="InterPro" id="IPR058923">
    <property type="entry name" value="RCC1-like_dom"/>
</dbReference>
<keyword evidence="6" id="KW-1185">Reference proteome</keyword>
<dbReference type="GO" id="GO:0046827">
    <property type="term" value="P:positive regulation of protein export from nucleus"/>
    <property type="evidence" value="ECO:0007669"/>
    <property type="project" value="EnsemblFungi"/>
</dbReference>
<evidence type="ECO:0000313" key="6">
    <source>
        <dbReference type="Proteomes" id="UP000070444"/>
    </source>
</evidence>
<reference evidence="5 6" key="1">
    <citation type="journal article" date="2015" name="Genome Biol. Evol.">
        <title>Phylogenomic analyses indicate that early fungi evolved digesting cell walls of algal ancestors of land plants.</title>
        <authorList>
            <person name="Chang Y."/>
            <person name="Wang S."/>
            <person name="Sekimoto S."/>
            <person name="Aerts A.L."/>
            <person name="Choi C."/>
            <person name="Clum A."/>
            <person name="LaButti K.M."/>
            <person name="Lindquist E.A."/>
            <person name="Yee Ngan C."/>
            <person name="Ohm R.A."/>
            <person name="Salamov A.A."/>
            <person name="Grigoriev I.V."/>
            <person name="Spatafora J.W."/>
            <person name="Berbee M.L."/>
        </authorList>
    </citation>
    <scope>NUCLEOTIDE SEQUENCE [LARGE SCALE GENOMIC DNA]</scope>
    <source>
        <strain evidence="5 6">NRRL 28638</strain>
    </source>
</reference>
<dbReference type="PROSITE" id="PS00626">
    <property type="entry name" value="RCC1_2"/>
    <property type="match status" value="1"/>
</dbReference>
<feature type="repeat" description="RCC1" evidence="3">
    <location>
        <begin position="303"/>
        <end position="361"/>
    </location>
</feature>
<dbReference type="PRINTS" id="PR00633">
    <property type="entry name" value="RCCNDNSATION"/>
</dbReference>
<feature type="repeat" description="RCC1" evidence="3">
    <location>
        <begin position="90"/>
        <end position="139"/>
    </location>
</feature>
<dbReference type="STRING" id="796925.A0A137PJ20"/>
<dbReference type="GO" id="GO:0000785">
    <property type="term" value="C:chromatin"/>
    <property type="evidence" value="ECO:0007669"/>
    <property type="project" value="EnsemblFungi"/>
</dbReference>
<dbReference type="EMBL" id="KQ964418">
    <property type="protein sequence ID" value="KXN74994.1"/>
    <property type="molecule type" value="Genomic_DNA"/>
</dbReference>
<evidence type="ECO:0000256" key="1">
    <source>
        <dbReference type="ARBA" id="ARBA00022658"/>
    </source>
</evidence>
<organism evidence="5 6">
    <name type="scientific">Conidiobolus coronatus (strain ATCC 28846 / CBS 209.66 / NRRL 28638)</name>
    <name type="common">Delacroixia coronata</name>
    <dbReference type="NCBI Taxonomy" id="796925"/>
    <lineage>
        <taxon>Eukaryota</taxon>
        <taxon>Fungi</taxon>
        <taxon>Fungi incertae sedis</taxon>
        <taxon>Zoopagomycota</taxon>
        <taxon>Entomophthoromycotina</taxon>
        <taxon>Entomophthoromycetes</taxon>
        <taxon>Entomophthorales</taxon>
        <taxon>Ancylistaceae</taxon>
        <taxon>Conidiobolus</taxon>
    </lineage>
</organism>
<evidence type="ECO:0000256" key="3">
    <source>
        <dbReference type="PROSITE-ProRule" id="PRU00235"/>
    </source>
</evidence>
<dbReference type="GO" id="GO:0007096">
    <property type="term" value="P:regulation of exit from mitosis"/>
    <property type="evidence" value="ECO:0007669"/>
    <property type="project" value="EnsemblFungi"/>
</dbReference>
<dbReference type="InterPro" id="IPR000408">
    <property type="entry name" value="Reg_chr_condens"/>
</dbReference>
<proteinExistence type="predicted"/>
<dbReference type="GO" id="GO:0005737">
    <property type="term" value="C:cytoplasm"/>
    <property type="evidence" value="ECO:0007669"/>
    <property type="project" value="EnsemblFungi"/>
</dbReference>
<feature type="repeat" description="RCC1" evidence="3">
    <location>
        <begin position="249"/>
        <end position="302"/>
    </location>
</feature>
<dbReference type="AlphaFoldDB" id="A0A137PJ20"/>
<feature type="domain" description="RCC1-like" evidence="4">
    <location>
        <begin position="39"/>
        <end position="415"/>
    </location>
</feature>
<dbReference type="PANTHER" id="PTHR45982:SF1">
    <property type="entry name" value="REGULATOR OF CHROMOSOME CONDENSATION"/>
    <property type="match status" value="1"/>
</dbReference>
<gene>
    <name evidence="5" type="ORF">CONCODRAFT_76526</name>
</gene>
<dbReference type="SUPFAM" id="SSF50985">
    <property type="entry name" value="RCC1/BLIP-II"/>
    <property type="match status" value="1"/>
</dbReference>
<dbReference type="InterPro" id="IPR051553">
    <property type="entry name" value="Ran_GTPase-activating"/>
</dbReference>
<dbReference type="PROSITE" id="PS50012">
    <property type="entry name" value="RCC1_3"/>
    <property type="match status" value="7"/>
</dbReference>
<dbReference type="OMA" id="GSFNHAD"/>
<dbReference type="Gene3D" id="2.130.10.30">
    <property type="entry name" value="Regulator of chromosome condensation 1/beta-lactamase-inhibitor protein II"/>
    <property type="match status" value="1"/>
</dbReference>
<feature type="repeat" description="RCC1" evidence="3">
    <location>
        <begin position="362"/>
        <end position="419"/>
    </location>
</feature>
<dbReference type="GO" id="GO:0032888">
    <property type="term" value="P:regulation of mitotic spindle elongation"/>
    <property type="evidence" value="ECO:0007669"/>
    <property type="project" value="EnsemblFungi"/>
</dbReference>
<dbReference type="OrthoDB" id="61110at2759"/>